<accession>A0A848LRV7</accession>
<evidence type="ECO:0000256" key="1">
    <source>
        <dbReference type="SAM" id="SignalP"/>
    </source>
</evidence>
<evidence type="ECO:0008006" key="4">
    <source>
        <dbReference type="Google" id="ProtNLM"/>
    </source>
</evidence>
<reference evidence="2 3" key="1">
    <citation type="submission" date="2020-04" db="EMBL/GenBank/DDBJ databases">
        <title>Draft genome of Pyxidicoccus fallax type strain.</title>
        <authorList>
            <person name="Whitworth D.E."/>
        </authorList>
    </citation>
    <scope>NUCLEOTIDE SEQUENCE [LARGE SCALE GENOMIC DNA]</scope>
    <source>
        <strain evidence="2 3">DSM 14698</strain>
    </source>
</reference>
<comment type="caution">
    <text evidence="2">The sequence shown here is derived from an EMBL/GenBank/DDBJ whole genome shotgun (WGS) entry which is preliminary data.</text>
</comment>
<dbReference type="RefSeq" id="WP_169349890.1">
    <property type="nucleotide sequence ID" value="NZ_JABBJJ010000262.1"/>
</dbReference>
<keyword evidence="1" id="KW-0732">Signal</keyword>
<proteinExistence type="predicted"/>
<dbReference type="Proteomes" id="UP000518300">
    <property type="component" value="Unassembled WGS sequence"/>
</dbReference>
<name>A0A848LRV7_9BACT</name>
<dbReference type="AlphaFoldDB" id="A0A848LRV7"/>
<feature type="chain" id="PRO_5032334740" description="Secreted protein" evidence="1">
    <location>
        <begin position="25"/>
        <end position="194"/>
    </location>
</feature>
<organism evidence="2 3">
    <name type="scientific">Pyxidicoccus fallax</name>
    <dbReference type="NCBI Taxonomy" id="394095"/>
    <lineage>
        <taxon>Bacteria</taxon>
        <taxon>Pseudomonadati</taxon>
        <taxon>Myxococcota</taxon>
        <taxon>Myxococcia</taxon>
        <taxon>Myxococcales</taxon>
        <taxon>Cystobacterineae</taxon>
        <taxon>Myxococcaceae</taxon>
        <taxon>Pyxidicoccus</taxon>
    </lineage>
</organism>
<protein>
    <recommendedName>
        <fullName evidence="4">Secreted protein</fullName>
    </recommendedName>
</protein>
<feature type="signal peptide" evidence="1">
    <location>
        <begin position="1"/>
        <end position="24"/>
    </location>
</feature>
<evidence type="ECO:0000313" key="2">
    <source>
        <dbReference type="EMBL" id="NMO20677.1"/>
    </source>
</evidence>
<dbReference type="EMBL" id="JABBJJ010000262">
    <property type="protein sequence ID" value="NMO20677.1"/>
    <property type="molecule type" value="Genomic_DNA"/>
</dbReference>
<sequence length="194" mass="21451">MKLLKTFVAALSLALLLPTAAAEASDYPPDYAICNSSDTKTTGPFEVIRRTTRLPGRQSTLTVAYRGFLRNLYPDNQISIFVKLNGQYATFQASSGTNNDAYIYLNAGQRNCTKCFTYMNTPLCNAHFAAGGQEGVWVCEQPTAQESHLFLYGWDQNGYMNAWDIEVAAVANGQWDSNGGANYFTRLPAHTSCW</sequence>
<keyword evidence="3" id="KW-1185">Reference proteome</keyword>
<gene>
    <name evidence="2" type="ORF">HG543_38365</name>
</gene>
<evidence type="ECO:0000313" key="3">
    <source>
        <dbReference type="Proteomes" id="UP000518300"/>
    </source>
</evidence>